<keyword evidence="1" id="KW-1133">Transmembrane helix</keyword>
<reference evidence="2 3" key="1">
    <citation type="submission" date="2020-08" db="EMBL/GenBank/DDBJ databases">
        <title>Genomic Encyclopedia of Type Strains, Phase IV (KMG-IV): sequencing the most valuable type-strain genomes for metagenomic binning, comparative biology and taxonomic classification.</title>
        <authorList>
            <person name="Goeker M."/>
        </authorList>
    </citation>
    <scope>NUCLEOTIDE SEQUENCE [LARGE SCALE GENOMIC DNA]</scope>
    <source>
        <strain evidence="2 3">DSM 23562</strain>
    </source>
</reference>
<organism evidence="2 3">
    <name type="scientific">Armatimonas rosea</name>
    <dbReference type="NCBI Taxonomy" id="685828"/>
    <lineage>
        <taxon>Bacteria</taxon>
        <taxon>Bacillati</taxon>
        <taxon>Armatimonadota</taxon>
        <taxon>Armatimonadia</taxon>
        <taxon>Armatimonadales</taxon>
        <taxon>Armatimonadaceae</taxon>
        <taxon>Armatimonas</taxon>
    </lineage>
</organism>
<keyword evidence="1" id="KW-0812">Transmembrane</keyword>
<sequence>MHWRAVAALGFFFFTLLTLWGTYDEAYGSGPPYYNRTVNMDKWSDPTPQLLYFSIPGAVLIIVLILPLFRRR</sequence>
<keyword evidence="3" id="KW-1185">Reference proteome</keyword>
<dbReference type="Proteomes" id="UP000520814">
    <property type="component" value="Unassembled WGS sequence"/>
</dbReference>
<evidence type="ECO:0000313" key="3">
    <source>
        <dbReference type="Proteomes" id="UP000520814"/>
    </source>
</evidence>
<protein>
    <submittedName>
        <fullName evidence="2">Uncharacterized protein</fullName>
    </submittedName>
</protein>
<dbReference type="AlphaFoldDB" id="A0A7W9SSX4"/>
<proteinExistence type="predicted"/>
<name>A0A7W9SSX4_ARMRO</name>
<evidence type="ECO:0000313" key="2">
    <source>
        <dbReference type="EMBL" id="MBB6051790.1"/>
    </source>
</evidence>
<comment type="caution">
    <text evidence="2">The sequence shown here is derived from an EMBL/GenBank/DDBJ whole genome shotgun (WGS) entry which is preliminary data.</text>
</comment>
<accession>A0A7W9SSX4</accession>
<keyword evidence="1" id="KW-0472">Membrane</keyword>
<dbReference type="EMBL" id="JACHGW010000003">
    <property type="protein sequence ID" value="MBB6051790.1"/>
    <property type="molecule type" value="Genomic_DNA"/>
</dbReference>
<evidence type="ECO:0000256" key="1">
    <source>
        <dbReference type="SAM" id="Phobius"/>
    </source>
</evidence>
<feature type="transmembrane region" description="Helical" evidence="1">
    <location>
        <begin position="50"/>
        <end position="69"/>
    </location>
</feature>
<gene>
    <name evidence="2" type="ORF">HNQ39_003600</name>
</gene>